<accession>A0ABS7MI63</accession>
<feature type="domain" description="Terminase large subunit-like ATPase" evidence="1">
    <location>
        <begin position="65"/>
        <end position="222"/>
    </location>
</feature>
<name>A0ABS7MI63_9ACTN</name>
<dbReference type="RefSeq" id="WP_222198521.1">
    <property type="nucleotide sequence ID" value="NZ_JAIMFO010000004.1"/>
</dbReference>
<evidence type="ECO:0000259" key="1">
    <source>
        <dbReference type="Pfam" id="PF03354"/>
    </source>
</evidence>
<comment type="caution">
    <text evidence="2">The sequence shown here is derived from an EMBL/GenBank/DDBJ whole genome shotgun (WGS) entry which is preliminary data.</text>
</comment>
<dbReference type="InterPro" id="IPR027417">
    <property type="entry name" value="P-loop_NTPase"/>
</dbReference>
<dbReference type="PANTHER" id="PTHR41287">
    <property type="match status" value="1"/>
</dbReference>
<protein>
    <recommendedName>
        <fullName evidence="1">Terminase large subunit-like ATPase domain-containing protein</fullName>
    </recommendedName>
</protein>
<dbReference type="Pfam" id="PF03354">
    <property type="entry name" value="TerL_ATPase"/>
    <property type="match status" value="1"/>
</dbReference>
<dbReference type="Proteomes" id="UP000700908">
    <property type="component" value="Unassembled WGS sequence"/>
</dbReference>
<keyword evidence="3" id="KW-1185">Reference proteome</keyword>
<evidence type="ECO:0000313" key="2">
    <source>
        <dbReference type="EMBL" id="MBY4796791.1"/>
    </source>
</evidence>
<dbReference type="InterPro" id="IPR046461">
    <property type="entry name" value="TerL_ATPase"/>
</dbReference>
<dbReference type="Gene3D" id="3.40.50.300">
    <property type="entry name" value="P-loop containing nucleotide triphosphate hydrolases"/>
    <property type="match status" value="1"/>
</dbReference>
<dbReference type="EMBL" id="JAIMFO010000004">
    <property type="protein sequence ID" value="MBY4796791.1"/>
    <property type="molecule type" value="Genomic_DNA"/>
</dbReference>
<sequence>MSYVTKRPRLTKAGEQEARYSAAFATSFLTFAGESELCGEPYRIDPWLMKNIWRPLFGSGSMKKGVWQRRFRRVLLGVHRGYGKSQLAAVIILTIATMEPLPNGRYGIVADSRDNTKVVRDYIVQMINANNQLSRTWTVQKGLIRNNATGQEILVFPYKEAALQGKHFHVLVGDELHVWRDGTVWEAAVSGQAKIKNALTIGITTAGADRDSFLFRLYKRLKRDPHAYVCWLSVTDSDDPTDRRSWKRILAAGRITREELEEQFEALSLDQFARYYLNRTPMDAHENPFMKRRDVDACRRNASDFDFSQWFCVGIDGAVSGDTLAVVAAQRIGEGWAYREWCWERPGAMGVYDLVDVADVLQELAAKAGSPLICCDPARMQFLKNWLYRERGMDLADVAQTPRVMCPASELLGIAVRTRKAAFKGLEVLPEHCINARSEESRAYGRRLTSTRHGRGTKRIDAAVAAAMAMWAYDNNEQESPSVYTIEL</sequence>
<evidence type="ECO:0000313" key="3">
    <source>
        <dbReference type="Proteomes" id="UP000700908"/>
    </source>
</evidence>
<organism evidence="2 3">
    <name type="scientific">Collinsella ureilytica</name>
    <dbReference type="NCBI Taxonomy" id="2869515"/>
    <lineage>
        <taxon>Bacteria</taxon>
        <taxon>Bacillati</taxon>
        <taxon>Actinomycetota</taxon>
        <taxon>Coriobacteriia</taxon>
        <taxon>Coriobacteriales</taxon>
        <taxon>Coriobacteriaceae</taxon>
        <taxon>Collinsella</taxon>
    </lineage>
</organism>
<gene>
    <name evidence="2" type="ORF">K6V98_00200</name>
</gene>
<reference evidence="2 3" key="1">
    <citation type="submission" date="2021-08" db="EMBL/GenBank/DDBJ databases">
        <title>Collinsella faecalis sp. nov. isolated from swine faeces.</title>
        <authorList>
            <person name="Oh B.S."/>
            <person name="Lee J.H."/>
        </authorList>
    </citation>
    <scope>NUCLEOTIDE SEQUENCE [LARGE SCALE GENOMIC DNA]</scope>
    <source>
        <strain evidence="2 3">AGMB00827</strain>
    </source>
</reference>
<proteinExistence type="predicted"/>
<dbReference type="PANTHER" id="PTHR41287:SF1">
    <property type="entry name" value="PROTEIN YMFN"/>
    <property type="match status" value="1"/>
</dbReference>
<dbReference type="InterPro" id="IPR005021">
    <property type="entry name" value="Terminase_largesu-like"/>
</dbReference>